<evidence type="ECO:0000256" key="1">
    <source>
        <dbReference type="ARBA" id="ARBA00009881"/>
    </source>
</evidence>
<proteinExistence type="inferred from homology"/>
<reference evidence="6 7" key="2">
    <citation type="journal article" date="2022" name="Mar. Drugs">
        <title>Bioassay-Guided Fractionation Leads to the Detection of Cholic Acid Generated by the Rare Thalassomonas sp.</title>
        <authorList>
            <person name="Pheiffer F."/>
            <person name="Schneider Y.K."/>
            <person name="Hansen E.H."/>
            <person name="Andersen J.H."/>
            <person name="Isaksson J."/>
            <person name="Busche T."/>
            <person name="R C."/>
            <person name="Kalinowski J."/>
            <person name="Zyl L.V."/>
            <person name="Trindade M."/>
        </authorList>
    </citation>
    <scope>NUCLEOTIDE SEQUENCE [LARGE SCALE GENOMIC DNA]</scope>
    <source>
        <strain evidence="6 7">A5K-106</strain>
    </source>
</reference>
<gene>
    <name evidence="6" type="ORF">SG35_017210</name>
</gene>
<evidence type="ECO:0000313" key="6">
    <source>
        <dbReference type="EMBL" id="WDD97091.1"/>
    </source>
</evidence>
<dbReference type="GO" id="GO:0018580">
    <property type="term" value="F:nitronate monooxygenase activity"/>
    <property type="evidence" value="ECO:0007669"/>
    <property type="project" value="InterPro"/>
</dbReference>
<dbReference type="EMBL" id="CP059735">
    <property type="protein sequence ID" value="WDD97091.1"/>
    <property type="molecule type" value="Genomic_DNA"/>
</dbReference>
<dbReference type="Pfam" id="PF03060">
    <property type="entry name" value="NMO"/>
    <property type="match status" value="1"/>
</dbReference>
<evidence type="ECO:0000256" key="5">
    <source>
        <dbReference type="ARBA" id="ARBA00023033"/>
    </source>
</evidence>
<reference evidence="6 7" key="1">
    <citation type="journal article" date="2015" name="Genome Announc.">
        <title>Draft Genome Sequences of Marine Isolates of Thalassomonas viridans and Thalassomonas actiniarum.</title>
        <authorList>
            <person name="Olonade I."/>
            <person name="van Zyl L.J."/>
            <person name="Trindade M."/>
        </authorList>
    </citation>
    <scope>NUCLEOTIDE SEQUENCE [LARGE SCALE GENOMIC DNA]</scope>
    <source>
        <strain evidence="6 7">A5K-106</strain>
    </source>
</reference>
<keyword evidence="7" id="KW-1185">Reference proteome</keyword>
<comment type="similarity">
    <text evidence="1">Belongs to the nitronate monooxygenase family. NMO class I subfamily.</text>
</comment>
<dbReference type="RefSeq" id="WP_044831710.1">
    <property type="nucleotide sequence ID" value="NZ_CP059735.1"/>
</dbReference>
<keyword evidence="3" id="KW-0288">FMN</keyword>
<organism evidence="6 7">
    <name type="scientific">Thalassomonas actiniarum</name>
    <dbReference type="NCBI Taxonomy" id="485447"/>
    <lineage>
        <taxon>Bacteria</taxon>
        <taxon>Pseudomonadati</taxon>
        <taxon>Pseudomonadota</taxon>
        <taxon>Gammaproteobacteria</taxon>
        <taxon>Alteromonadales</taxon>
        <taxon>Colwelliaceae</taxon>
        <taxon>Thalassomonas</taxon>
    </lineage>
</organism>
<dbReference type="Proteomes" id="UP000032568">
    <property type="component" value="Chromosome"/>
</dbReference>
<evidence type="ECO:0000256" key="4">
    <source>
        <dbReference type="ARBA" id="ARBA00023002"/>
    </source>
</evidence>
<sequence>MSDSKTLTGPSTGSKALMDQLSLPLICAPMFLVSDMKLVLAACEQGIIGTFPALNERTSDHFASWLHTLGQKLAKLREQQDYVAPYGINLVVHKSNPRWQADLAHCVNAKVPLVISSLGAAREVVDAVHSYGGLVYHDVASSYHAKKAIDAGVDGVIAVSQGAGGHAGTINPFALVGEIREFYQGTLLLGGSLSRGDDILAAQAMGADLAYLGTRFINCQESNAEAGYQQMLIDAGAHDIIHTPAVSGVPANFMRQSLEQAGFDMSALSKPGEINYGEKLIPENEEARAWKTVWSAGQGVSTIHDSPSMAELVQRLKNEYQNAKDKLAAKTGF</sequence>
<dbReference type="AlphaFoldDB" id="A0AAE9YPD8"/>
<protein>
    <submittedName>
        <fullName evidence="6">Nitronate monooxygenase</fullName>
    </submittedName>
</protein>
<dbReference type="KEGG" id="tact:SG35_017210"/>
<dbReference type="InterPro" id="IPR013785">
    <property type="entry name" value="Aldolase_TIM"/>
</dbReference>
<dbReference type="SUPFAM" id="SSF51412">
    <property type="entry name" value="Inosine monophosphate dehydrogenase (IMPDH)"/>
    <property type="match status" value="1"/>
</dbReference>
<dbReference type="InterPro" id="IPR004136">
    <property type="entry name" value="NMO"/>
</dbReference>
<dbReference type="PANTHER" id="PTHR42747:SF4">
    <property type="entry name" value="BLR1330 PROTEIN"/>
    <property type="match status" value="1"/>
</dbReference>
<keyword evidence="4" id="KW-0560">Oxidoreductase</keyword>
<keyword evidence="5 6" id="KW-0503">Monooxygenase</keyword>
<dbReference type="Gene3D" id="3.20.20.70">
    <property type="entry name" value="Aldolase class I"/>
    <property type="match status" value="1"/>
</dbReference>
<accession>A0AAE9YPD8</accession>
<name>A0AAE9YPD8_9GAMM</name>
<dbReference type="PANTHER" id="PTHR42747">
    <property type="entry name" value="NITRONATE MONOOXYGENASE-RELATED"/>
    <property type="match status" value="1"/>
</dbReference>
<evidence type="ECO:0000256" key="3">
    <source>
        <dbReference type="ARBA" id="ARBA00022643"/>
    </source>
</evidence>
<evidence type="ECO:0000256" key="2">
    <source>
        <dbReference type="ARBA" id="ARBA00022630"/>
    </source>
</evidence>
<keyword evidence="2" id="KW-0285">Flavoprotein</keyword>
<dbReference type="CDD" id="cd04730">
    <property type="entry name" value="NPD_like"/>
    <property type="match status" value="1"/>
</dbReference>
<evidence type="ECO:0000313" key="7">
    <source>
        <dbReference type="Proteomes" id="UP000032568"/>
    </source>
</evidence>
<dbReference type="FunFam" id="3.20.20.70:FF:000210">
    <property type="entry name" value="2-nitropropane dioxygenase"/>
    <property type="match status" value="1"/>
</dbReference>